<feature type="domain" description="Protein-glutamine gamma-glutamyltransferase-like C-terminal" evidence="2">
    <location>
        <begin position="110"/>
        <end position="178"/>
    </location>
</feature>
<dbReference type="EMBL" id="JAAZSR010000184">
    <property type="protein sequence ID" value="NKX51177.1"/>
    <property type="molecule type" value="Genomic_DNA"/>
</dbReference>
<proteinExistence type="predicted"/>
<dbReference type="InterPro" id="IPR025403">
    <property type="entry name" value="TgpA-like_C"/>
</dbReference>
<evidence type="ECO:0000259" key="2">
    <source>
        <dbReference type="Pfam" id="PF13559"/>
    </source>
</evidence>
<keyword evidence="1" id="KW-0812">Transmembrane</keyword>
<comment type="caution">
    <text evidence="3">The sequence shown here is derived from an EMBL/GenBank/DDBJ whole genome shotgun (WGS) entry which is preliminary data.</text>
</comment>
<organism evidence="3 4">
    <name type="scientific">Arthrobacter deserti</name>
    <dbReference type="NCBI Taxonomy" id="1742687"/>
    <lineage>
        <taxon>Bacteria</taxon>
        <taxon>Bacillati</taxon>
        <taxon>Actinomycetota</taxon>
        <taxon>Actinomycetes</taxon>
        <taxon>Micrococcales</taxon>
        <taxon>Micrococcaceae</taxon>
        <taxon>Arthrobacter</taxon>
    </lineage>
</organism>
<evidence type="ECO:0000313" key="4">
    <source>
        <dbReference type="Proteomes" id="UP000523795"/>
    </source>
</evidence>
<protein>
    <submittedName>
        <fullName evidence="3">DUF4129 domain-containing protein</fullName>
    </submittedName>
</protein>
<gene>
    <name evidence="3" type="ORF">HER39_11505</name>
</gene>
<accession>A0ABX1JPC8</accession>
<dbReference type="Pfam" id="PF13559">
    <property type="entry name" value="DUF4129"/>
    <property type="match status" value="1"/>
</dbReference>
<feature type="transmembrane region" description="Helical" evidence="1">
    <location>
        <begin position="44"/>
        <end position="64"/>
    </location>
</feature>
<reference evidence="3 4" key="1">
    <citation type="submission" date="2020-04" db="EMBL/GenBank/DDBJ databases">
        <authorList>
            <person name="Liu S."/>
        </authorList>
    </citation>
    <scope>NUCLEOTIDE SEQUENCE [LARGE SCALE GENOMIC DNA]</scope>
    <source>
        <strain evidence="3 4">CGMCC 1.15091</strain>
    </source>
</reference>
<keyword evidence="4" id="KW-1185">Reference proteome</keyword>
<dbReference type="Proteomes" id="UP000523795">
    <property type="component" value="Unassembled WGS sequence"/>
</dbReference>
<evidence type="ECO:0000256" key="1">
    <source>
        <dbReference type="SAM" id="Phobius"/>
    </source>
</evidence>
<evidence type="ECO:0000313" key="3">
    <source>
        <dbReference type="EMBL" id="NKX51177.1"/>
    </source>
</evidence>
<keyword evidence="1" id="KW-0472">Membrane</keyword>
<name>A0ABX1JPC8_9MICC</name>
<keyword evidence="1" id="KW-1133">Transmembrane helix</keyword>
<sequence length="200" mass="21709">MLIRELARQQYQDARPGLLEELLEGFLGWLEDVLSALDGLDPNAGTLVIGMAVLLLIAAMVWIVKPRLDRRRRSETEVFDAGPVLGAAEYRQRAAAAARGDWNTAVTEQFRALVRALEERAVLEEQPGRTADEGARQLGPLFPGHARALHRAAVLFDAVRYGNVPAGREDHSALQQLDAALDGTAPALPPQPAADPAVPR</sequence>